<protein>
    <recommendedName>
        <fullName evidence="4">Homing endonuclease LAGLIDADG domain-containing protein</fullName>
    </recommendedName>
</protein>
<dbReference type="AlphaFoldDB" id="M1GME5"/>
<dbReference type="InterPro" id="IPR004860">
    <property type="entry name" value="LAGLIDADG_dom"/>
</dbReference>
<dbReference type="InterPro" id="IPR027434">
    <property type="entry name" value="Homing_endonucl"/>
</dbReference>
<gene>
    <name evidence="5" type="primary">orf121</name>
</gene>
<feature type="chain" id="PRO_5004014928" description="Homing endonuclease LAGLIDADG domain-containing protein" evidence="3">
    <location>
        <begin position="29"/>
        <end position="121"/>
    </location>
</feature>
<keyword evidence="2" id="KW-1133">Transmembrane helix</keyword>
<evidence type="ECO:0000313" key="5">
    <source>
        <dbReference type="EMBL" id="AGE14569.1"/>
    </source>
</evidence>
<feature type="transmembrane region" description="Helical" evidence="2">
    <location>
        <begin position="96"/>
        <end position="120"/>
    </location>
</feature>
<keyword evidence="2" id="KW-0472">Membrane</keyword>
<reference evidence="5" key="1">
    <citation type="submission" date="2012-12" db="EMBL/GenBank/DDBJ databases">
        <authorList>
            <person name="Lang B.F."/>
        </authorList>
    </citation>
    <scope>NUCLEOTIDE SEQUENCE</scope>
    <source>
        <strain evidence="5">MvSl135HT1</strain>
    </source>
</reference>
<dbReference type="PANTHER" id="PTHR36181:SF1">
    <property type="entry name" value="LAGLIDADG ENDONUCLEASE"/>
    <property type="match status" value="1"/>
</dbReference>
<organism evidence="5">
    <name type="scientific">Microbotryum lychnidis-dioicae</name>
    <dbReference type="NCBI Taxonomy" id="288795"/>
    <lineage>
        <taxon>Eukaryota</taxon>
        <taxon>Fungi</taxon>
        <taxon>Dikarya</taxon>
        <taxon>Basidiomycota</taxon>
        <taxon>Pucciniomycotina</taxon>
        <taxon>Microbotryomycetes</taxon>
        <taxon>Microbotryales</taxon>
        <taxon>Microbotryaceae</taxon>
        <taxon>Microbotryum</taxon>
    </lineage>
</organism>
<dbReference type="EMBL" id="KC285586">
    <property type="protein sequence ID" value="AGE14569.1"/>
    <property type="molecule type" value="Genomic_DNA"/>
</dbReference>
<feature type="signal peptide" evidence="3">
    <location>
        <begin position="1"/>
        <end position="28"/>
    </location>
</feature>
<feature type="domain" description="Homing endonuclease LAGLIDADG" evidence="4">
    <location>
        <begin position="59"/>
        <end position="111"/>
    </location>
</feature>
<dbReference type="RefSeq" id="YP_007475356.1">
    <property type="nucleotide sequence ID" value="NC_020353.1"/>
</dbReference>
<dbReference type="PROSITE" id="PS51257">
    <property type="entry name" value="PROKAR_LIPOPROTEIN"/>
    <property type="match status" value="1"/>
</dbReference>
<keyword evidence="5" id="KW-0496">Mitochondrion</keyword>
<dbReference type="InterPro" id="IPR051289">
    <property type="entry name" value="LAGLIDADG_Endonuclease"/>
</dbReference>
<evidence type="ECO:0000256" key="3">
    <source>
        <dbReference type="SAM" id="SignalP"/>
    </source>
</evidence>
<evidence type="ECO:0000256" key="1">
    <source>
        <dbReference type="ARBA" id="ARBA00002670"/>
    </source>
</evidence>
<dbReference type="GeneID" id="14658407"/>
<dbReference type="PANTHER" id="PTHR36181">
    <property type="entry name" value="INTRON-ENCODED ENDONUCLEASE AI3-RELATED"/>
    <property type="match status" value="1"/>
</dbReference>
<accession>M1GME5</accession>
<evidence type="ECO:0000256" key="2">
    <source>
        <dbReference type="SAM" id="Phobius"/>
    </source>
</evidence>
<dbReference type="SUPFAM" id="SSF55608">
    <property type="entry name" value="Homing endonucleases"/>
    <property type="match status" value="1"/>
</dbReference>
<name>M1GME5_9BASI</name>
<dbReference type="GO" id="GO:0004519">
    <property type="term" value="F:endonuclease activity"/>
    <property type="evidence" value="ECO:0007669"/>
    <property type="project" value="InterPro"/>
</dbReference>
<proteinExistence type="predicted"/>
<dbReference type="Pfam" id="PF00961">
    <property type="entry name" value="LAGLIDADG_1"/>
    <property type="match status" value="1"/>
</dbReference>
<comment type="function">
    <text evidence="1">Mitochondrial DNA endonuclease involved in intron homing.</text>
</comment>
<keyword evidence="2" id="KW-0812">Transmembrane</keyword>
<evidence type="ECO:0000259" key="4">
    <source>
        <dbReference type="Pfam" id="PF00961"/>
    </source>
</evidence>
<dbReference type="GO" id="GO:0005739">
    <property type="term" value="C:mitochondrion"/>
    <property type="evidence" value="ECO:0007669"/>
    <property type="project" value="UniProtKB-ARBA"/>
</dbReference>
<keyword evidence="3" id="KW-0732">Signal</keyword>
<geneLocation type="mitochondrion" evidence="5"/>
<sequence>MRGSLLSVMTTFILFSCSDFWDNPQVTSQNFKFVRNLNDCAPGLSNRLSQLLLNLGPYLAGLIEGDGTIVVPTSERSAKRKLNYPSIQIAFAAKDYLLALMFQVLIGHGSILLIISKVLLK</sequence>